<dbReference type="PATRIC" id="fig|742823.3.peg.474"/>
<dbReference type="OrthoDB" id="9801841at2"/>
<protein>
    <recommendedName>
        <fullName evidence="3">Protein kinase domain-containing protein</fullName>
    </recommendedName>
</protein>
<reference evidence="1 2" key="1">
    <citation type="submission" date="2012-05" db="EMBL/GenBank/DDBJ databases">
        <title>The Genome Sequence of Sutterella wadsworthensis 2_1_59BFAA.</title>
        <authorList>
            <consortium name="The Broad Institute Genome Sequencing Platform"/>
            <person name="Earl A."/>
            <person name="Ward D."/>
            <person name="Feldgarden M."/>
            <person name="Gevers D."/>
            <person name="Daigneault M."/>
            <person name="Strauss J."/>
            <person name="Allen-Vercoe E."/>
            <person name="Walker B."/>
            <person name="Young S.K."/>
            <person name="Zeng Q."/>
            <person name="Gargeya S."/>
            <person name="Fitzgerald M."/>
            <person name="Haas B."/>
            <person name="Abouelleil A."/>
            <person name="Alvarado L."/>
            <person name="Arachchi H.M."/>
            <person name="Berlin A.M."/>
            <person name="Chapman S.B."/>
            <person name="Goldberg J."/>
            <person name="Griggs A."/>
            <person name="Gujja S."/>
            <person name="Hansen M."/>
            <person name="Howarth C."/>
            <person name="Imamovic A."/>
            <person name="Larimer J."/>
            <person name="McCowen C."/>
            <person name="Montmayeur A."/>
            <person name="Murphy C."/>
            <person name="Neiman D."/>
            <person name="Pearson M."/>
            <person name="Priest M."/>
            <person name="Roberts A."/>
            <person name="Saif S."/>
            <person name="Shea T."/>
            <person name="Sisk P."/>
            <person name="Sykes S."/>
            <person name="Wortman J."/>
            <person name="Nusbaum C."/>
            <person name="Birren B."/>
        </authorList>
    </citation>
    <scope>NUCLEOTIDE SEQUENCE [LARGE SCALE GENOMIC DNA]</scope>
    <source>
        <strain evidence="1 2">2_1_59BFAA</strain>
    </source>
</reference>
<dbReference type="RefSeq" id="WP_005433772.1">
    <property type="nucleotide sequence ID" value="NZ_JH815514.1"/>
</dbReference>
<dbReference type="EMBL" id="ADMG01000016">
    <property type="protein sequence ID" value="EKB31901.1"/>
    <property type="molecule type" value="Genomic_DNA"/>
</dbReference>
<sequence>MTETKPFARADLAQAPTKLLRNGRVANAVVTRVEIDGRSWTVKDFSARPWWVRTFIAPFLLRRELSILARLRGVEGVSQESFRIDREAMAVLFMEGSNIGREPERVTPAYLEAFEELLRAMHARGVVHLDVRGTGNVMIRPNGSPGLIDFQASLYTGWMPGFLRRLLEDFDMSGALKKWLQFQPEMMGEERRKELERINGLRKFWIFRGYFGLKKH</sequence>
<dbReference type="InterPro" id="IPR011009">
    <property type="entry name" value="Kinase-like_dom_sf"/>
</dbReference>
<evidence type="ECO:0008006" key="3">
    <source>
        <dbReference type="Google" id="ProtNLM"/>
    </source>
</evidence>
<dbReference type="HOGENOM" id="CLU_1179271_0_0_4"/>
<dbReference type="STRING" id="742823.HMPREF9465_00478"/>
<accession>K1JNU2</accession>
<dbReference type="AlphaFoldDB" id="K1JNU2"/>
<dbReference type="SUPFAM" id="SSF56112">
    <property type="entry name" value="Protein kinase-like (PK-like)"/>
    <property type="match status" value="1"/>
</dbReference>
<evidence type="ECO:0000313" key="1">
    <source>
        <dbReference type="EMBL" id="EKB31901.1"/>
    </source>
</evidence>
<dbReference type="eggNOG" id="COG0515">
    <property type="taxonomic scope" value="Bacteria"/>
</dbReference>
<organism evidence="1 2">
    <name type="scientific">Sutterella wadsworthensis 2_1_59BFAA</name>
    <dbReference type="NCBI Taxonomy" id="742823"/>
    <lineage>
        <taxon>Bacteria</taxon>
        <taxon>Pseudomonadati</taxon>
        <taxon>Pseudomonadota</taxon>
        <taxon>Betaproteobacteria</taxon>
        <taxon>Burkholderiales</taxon>
        <taxon>Sutterellaceae</taxon>
        <taxon>Sutterella</taxon>
    </lineage>
</organism>
<gene>
    <name evidence="1" type="ORF">HMPREF9465_00478</name>
</gene>
<comment type="caution">
    <text evidence="1">The sequence shown here is derived from an EMBL/GenBank/DDBJ whole genome shotgun (WGS) entry which is preliminary data.</text>
</comment>
<name>K1JNU2_9BURK</name>
<keyword evidence="2" id="KW-1185">Reference proteome</keyword>
<proteinExistence type="predicted"/>
<evidence type="ECO:0000313" key="2">
    <source>
        <dbReference type="Proteomes" id="UP000005835"/>
    </source>
</evidence>
<dbReference type="Proteomes" id="UP000005835">
    <property type="component" value="Unassembled WGS sequence"/>
</dbReference>